<evidence type="ECO:0000256" key="4">
    <source>
        <dbReference type="ARBA" id="ARBA00022448"/>
    </source>
</evidence>
<accession>A0A0D8BV60</accession>
<comment type="similarity">
    <text evidence="2">Belongs to the FliJ family.</text>
</comment>
<evidence type="ECO:0000313" key="13">
    <source>
        <dbReference type="Proteomes" id="UP000032522"/>
    </source>
</evidence>
<dbReference type="PATRIC" id="fig|1462.6.peg.2076"/>
<comment type="caution">
    <text evidence="12">The sequence shown here is derived from an EMBL/GenBank/DDBJ whole genome shotgun (WGS) entry which is preliminary data.</text>
</comment>
<organism evidence="12 13">
    <name type="scientific">Geobacillus kaustophilus</name>
    <dbReference type="NCBI Taxonomy" id="1462"/>
    <lineage>
        <taxon>Bacteria</taxon>
        <taxon>Bacillati</taxon>
        <taxon>Bacillota</taxon>
        <taxon>Bacilli</taxon>
        <taxon>Bacillales</taxon>
        <taxon>Anoxybacillaceae</taxon>
        <taxon>Geobacillus</taxon>
        <taxon>Geobacillus thermoleovorans group</taxon>
    </lineage>
</organism>
<keyword evidence="9" id="KW-0472">Membrane</keyword>
<dbReference type="OrthoDB" id="2968361at2"/>
<evidence type="ECO:0000256" key="7">
    <source>
        <dbReference type="ARBA" id="ARBA00022795"/>
    </source>
</evidence>
<dbReference type="GO" id="GO:0044781">
    <property type="term" value="P:bacterial-type flagellum organization"/>
    <property type="evidence" value="ECO:0007669"/>
    <property type="project" value="UniProtKB-KW"/>
</dbReference>
<keyword evidence="7" id="KW-1005">Bacterial flagellum biogenesis</keyword>
<evidence type="ECO:0000256" key="11">
    <source>
        <dbReference type="SAM" id="Coils"/>
    </source>
</evidence>
<sequence>MTPTFRLQKVLAMKEKEKEKALGEYEEAVRRFEQAAETLYRLLKEKEECAAARDEQLQAGLSVGDIRLRLQYMANLERTIDHYQFVVMQAREQMQRRQQRLMELNIEVKKYEKMRERMKRWAEQLEREAERRLLDEMAVQRFARQGEV</sequence>
<comment type="subcellular location">
    <subcellularLocation>
        <location evidence="1">Cell membrane</location>
        <topology evidence="1">Peripheral membrane protein</topology>
        <orientation evidence="1">Cytoplasmic side</orientation>
    </subcellularLocation>
</comment>
<name>A0A0D8BV60_GEOKU</name>
<keyword evidence="4" id="KW-0813">Transport</keyword>
<evidence type="ECO:0000313" key="12">
    <source>
        <dbReference type="EMBL" id="KJE27874.1"/>
    </source>
</evidence>
<dbReference type="InterPro" id="IPR012823">
    <property type="entry name" value="Flagell_FliJ"/>
</dbReference>
<keyword evidence="12" id="KW-0966">Cell projection</keyword>
<evidence type="ECO:0000256" key="2">
    <source>
        <dbReference type="ARBA" id="ARBA00010004"/>
    </source>
</evidence>
<feature type="coiled-coil region" evidence="11">
    <location>
        <begin position="73"/>
        <end position="131"/>
    </location>
</feature>
<gene>
    <name evidence="12" type="primary">fliJ</name>
    <name evidence="12" type="ORF">LG52_1846</name>
</gene>
<feature type="coiled-coil region" evidence="11">
    <location>
        <begin position="11"/>
        <end position="38"/>
    </location>
</feature>
<dbReference type="InterPro" id="IPR053716">
    <property type="entry name" value="Flag_assembly_chemotaxis_eff"/>
</dbReference>
<keyword evidence="10" id="KW-1006">Bacterial flagellum protein export</keyword>
<dbReference type="GO" id="GO:0006935">
    <property type="term" value="P:chemotaxis"/>
    <property type="evidence" value="ECO:0007669"/>
    <property type="project" value="UniProtKB-KW"/>
</dbReference>
<evidence type="ECO:0000256" key="9">
    <source>
        <dbReference type="ARBA" id="ARBA00023136"/>
    </source>
</evidence>
<evidence type="ECO:0000256" key="1">
    <source>
        <dbReference type="ARBA" id="ARBA00004413"/>
    </source>
</evidence>
<dbReference type="GO" id="GO:0009288">
    <property type="term" value="C:bacterial-type flagellum"/>
    <property type="evidence" value="ECO:0007669"/>
    <property type="project" value="InterPro"/>
</dbReference>
<dbReference type="Proteomes" id="UP000032522">
    <property type="component" value="Unassembled WGS sequence"/>
</dbReference>
<keyword evidence="6" id="KW-0145">Chemotaxis</keyword>
<proteinExistence type="inferred from homology"/>
<dbReference type="Gene3D" id="1.10.287.1700">
    <property type="match status" value="1"/>
</dbReference>
<protein>
    <recommendedName>
        <fullName evidence="3">Flagellar FliJ protein</fullName>
    </recommendedName>
</protein>
<evidence type="ECO:0000256" key="5">
    <source>
        <dbReference type="ARBA" id="ARBA00022475"/>
    </source>
</evidence>
<evidence type="ECO:0000256" key="3">
    <source>
        <dbReference type="ARBA" id="ARBA00020392"/>
    </source>
</evidence>
<dbReference type="AlphaFoldDB" id="A0A0D8BV60"/>
<dbReference type="GO" id="GO:0005886">
    <property type="term" value="C:plasma membrane"/>
    <property type="evidence" value="ECO:0007669"/>
    <property type="project" value="UniProtKB-SubCell"/>
</dbReference>
<keyword evidence="11" id="KW-0175">Coiled coil</keyword>
<dbReference type="EMBL" id="JYBP01000003">
    <property type="protein sequence ID" value="KJE27874.1"/>
    <property type="molecule type" value="Genomic_DNA"/>
</dbReference>
<reference evidence="12 13" key="1">
    <citation type="submission" date="2015-01" db="EMBL/GenBank/DDBJ databases">
        <authorList>
            <person name="Filippidou S."/>
            <person name="Jeanneret N."/>
            <person name="Russel-Delif L."/>
            <person name="Junier T."/>
            <person name="Wunderlin T."/>
            <person name="Molina V."/>
            <person name="Johnson S.L."/>
            <person name="Davenport K.W."/>
            <person name="Chain P.S."/>
            <person name="Dorador C."/>
            <person name="Junier P."/>
        </authorList>
    </citation>
    <scope>NUCLEOTIDE SEQUENCE [LARGE SCALE GENOMIC DNA]</scope>
    <source>
        <strain evidence="12 13">Et7/4</strain>
    </source>
</reference>
<dbReference type="Pfam" id="PF02050">
    <property type="entry name" value="FliJ"/>
    <property type="match status" value="1"/>
</dbReference>
<keyword evidence="12" id="KW-0969">Cilium</keyword>
<keyword evidence="8" id="KW-0653">Protein transport</keyword>
<dbReference type="NCBIfam" id="TIGR02473">
    <property type="entry name" value="flagell_FliJ"/>
    <property type="match status" value="1"/>
</dbReference>
<evidence type="ECO:0000256" key="10">
    <source>
        <dbReference type="ARBA" id="ARBA00023225"/>
    </source>
</evidence>
<dbReference type="RefSeq" id="WP_044731721.1">
    <property type="nucleotide sequence ID" value="NZ_JYBP01000003.1"/>
</dbReference>
<evidence type="ECO:0000256" key="8">
    <source>
        <dbReference type="ARBA" id="ARBA00022927"/>
    </source>
</evidence>
<keyword evidence="5" id="KW-1003">Cell membrane</keyword>
<dbReference type="GO" id="GO:0071973">
    <property type="term" value="P:bacterial-type flagellum-dependent cell motility"/>
    <property type="evidence" value="ECO:0007669"/>
    <property type="project" value="InterPro"/>
</dbReference>
<dbReference type="GO" id="GO:0015031">
    <property type="term" value="P:protein transport"/>
    <property type="evidence" value="ECO:0007669"/>
    <property type="project" value="UniProtKB-KW"/>
</dbReference>
<keyword evidence="12" id="KW-0282">Flagellum</keyword>
<evidence type="ECO:0000256" key="6">
    <source>
        <dbReference type="ARBA" id="ARBA00022500"/>
    </source>
</evidence>